<organism evidence="2 3">
    <name type="scientific">Mucilaginibacter gilvus</name>
    <dbReference type="NCBI Taxonomy" id="2305909"/>
    <lineage>
        <taxon>Bacteria</taxon>
        <taxon>Pseudomonadati</taxon>
        <taxon>Bacteroidota</taxon>
        <taxon>Sphingobacteriia</taxon>
        <taxon>Sphingobacteriales</taxon>
        <taxon>Sphingobacteriaceae</taxon>
        <taxon>Mucilaginibacter</taxon>
    </lineage>
</organism>
<evidence type="ECO:0000313" key="3">
    <source>
        <dbReference type="Proteomes" id="UP000286701"/>
    </source>
</evidence>
<dbReference type="RefSeq" id="WP_128531973.1">
    <property type="nucleotide sequence ID" value="NZ_SBIW01000001.1"/>
</dbReference>
<comment type="caution">
    <text evidence="2">The sequence shown here is derived from an EMBL/GenBank/DDBJ whole genome shotgun (WGS) entry which is preliminary data.</text>
</comment>
<evidence type="ECO:0000256" key="1">
    <source>
        <dbReference type="ARBA" id="ARBA00022737"/>
    </source>
</evidence>
<dbReference type="Pfam" id="PF01436">
    <property type="entry name" value="NHL"/>
    <property type="match status" value="1"/>
</dbReference>
<accession>A0A3S3VNQ7</accession>
<proteinExistence type="predicted"/>
<dbReference type="InterPro" id="IPR011042">
    <property type="entry name" value="6-blade_b-propeller_TolB-like"/>
</dbReference>
<dbReference type="EMBL" id="SBIW01000001">
    <property type="protein sequence ID" value="RWY57467.1"/>
    <property type="molecule type" value="Genomic_DNA"/>
</dbReference>
<evidence type="ECO:0000313" key="2">
    <source>
        <dbReference type="EMBL" id="RWY57467.1"/>
    </source>
</evidence>
<name>A0A3S3VNQ7_9SPHI</name>
<dbReference type="Gene3D" id="2.120.10.30">
    <property type="entry name" value="TolB, C-terminal domain"/>
    <property type="match status" value="1"/>
</dbReference>
<keyword evidence="1" id="KW-0677">Repeat</keyword>
<dbReference type="InterPro" id="IPR001258">
    <property type="entry name" value="NHL_repeat"/>
</dbReference>
<protein>
    <recommendedName>
        <fullName evidence="4">SMP-30/Gluconolactonase/LRE-like region domain-containing protein</fullName>
    </recommendedName>
</protein>
<dbReference type="AlphaFoldDB" id="A0A3S3VNQ7"/>
<reference evidence="2 3" key="1">
    <citation type="submission" date="2019-01" db="EMBL/GenBank/DDBJ databases">
        <title>Mucilaginibacter antarcticum sp. nov., isolated from antarctic soil.</title>
        <authorList>
            <person name="Yan Y.-Q."/>
            <person name="Du Z.-J."/>
        </authorList>
    </citation>
    <scope>NUCLEOTIDE SEQUENCE [LARGE SCALE GENOMIC DNA]</scope>
    <source>
        <strain evidence="2 3">F01003</strain>
    </source>
</reference>
<dbReference type="Proteomes" id="UP000286701">
    <property type="component" value="Unassembled WGS sequence"/>
</dbReference>
<keyword evidence="3" id="KW-1185">Reference proteome</keyword>
<gene>
    <name evidence="2" type="ORF">EPL05_02765</name>
</gene>
<evidence type="ECO:0008006" key="4">
    <source>
        <dbReference type="Google" id="ProtNLM"/>
    </source>
</evidence>
<sequence length="56" mass="5901">MPIPGQLGDCNRFYLPQIIKATIPGKAALFNNPTGIAADTSGNVYVVDLAIILSAR</sequence>
<dbReference type="OrthoDB" id="10014496at2"/>